<name>A0A1F5H614_9BACT</name>
<evidence type="ECO:0000313" key="3">
    <source>
        <dbReference type="Proteomes" id="UP000177039"/>
    </source>
</evidence>
<feature type="transmembrane region" description="Helical" evidence="1">
    <location>
        <begin position="80"/>
        <end position="98"/>
    </location>
</feature>
<gene>
    <name evidence="2" type="ORF">A3B54_02930</name>
</gene>
<reference evidence="2 3" key="1">
    <citation type="journal article" date="2016" name="Nat. Commun.">
        <title>Thousands of microbial genomes shed light on interconnected biogeochemical processes in an aquifer system.</title>
        <authorList>
            <person name="Anantharaman K."/>
            <person name="Brown C.T."/>
            <person name="Hug L.A."/>
            <person name="Sharon I."/>
            <person name="Castelle C.J."/>
            <person name="Probst A.J."/>
            <person name="Thomas B.C."/>
            <person name="Singh A."/>
            <person name="Wilkins M.J."/>
            <person name="Karaoz U."/>
            <person name="Brodie E.L."/>
            <person name="Williams K.H."/>
            <person name="Hubbard S.S."/>
            <person name="Banfield J.F."/>
        </authorList>
    </citation>
    <scope>NUCLEOTIDE SEQUENCE [LARGE SCALE GENOMIC DNA]</scope>
</reference>
<proteinExistence type="predicted"/>
<accession>A0A1F5H614</accession>
<feature type="transmembrane region" description="Helical" evidence="1">
    <location>
        <begin position="127"/>
        <end position="145"/>
    </location>
</feature>
<organism evidence="2 3">
    <name type="scientific">Candidatus Curtissbacteria bacterium RIFCSPLOWO2_01_FULL_42_50</name>
    <dbReference type="NCBI Taxonomy" id="1797730"/>
    <lineage>
        <taxon>Bacteria</taxon>
        <taxon>Candidatus Curtissiibacteriota</taxon>
    </lineage>
</organism>
<evidence type="ECO:0008006" key="4">
    <source>
        <dbReference type="Google" id="ProtNLM"/>
    </source>
</evidence>
<dbReference type="EMBL" id="MFBT01000012">
    <property type="protein sequence ID" value="OGD99616.1"/>
    <property type="molecule type" value="Genomic_DNA"/>
</dbReference>
<dbReference type="AlphaFoldDB" id="A0A1F5H614"/>
<protein>
    <recommendedName>
        <fullName evidence="4">Glycosyltransferase RgtA/B/C/D-like domain-containing protein</fullName>
    </recommendedName>
</protein>
<sequence>MIKLFLILIFSIIIISKTGWDLPICNIETATLAITPRIFAEQTIDGQNQPVLVTRILHNKAGIFAQEAGRCYFNTLDPNFIASSTTLLGLIFWLYFVYRILIGRIWHLTAIFLLLPVLPFFNLASLIVVYTNKLFAIIGLIFLLVKSK</sequence>
<comment type="caution">
    <text evidence="2">The sequence shown here is derived from an EMBL/GenBank/DDBJ whole genome shotgun (WGS) entry which is preliminary data.</text>
</comment>
<keyword evidence="1" id="KW-1133">Transmembrane helix</keyword>
<dbReference type="Proteomes" id="UP000177039">
    <property type="component" value="Unassembled WGS sequence"/>
</dbReference>
<keyword evidence="1" id="KW-0472">Membrane</keyword>
<keyword evidence="1" id="KW-0812">Transmembrane</keyword>
<evidence type="ECO:0000256" key="1">
    <source>
        <dbReference type="SAM" id="Phobius"/>
    </source>
</evidence>
<evidence type="ECO:0000313" key="2">
    <source>
        <dbReference type="EMBL" id="OGD99616.1"/>
    </source>
</evidence>